<feature type="region of interest" description="Disordered" evidence="1">
    <location>
        <begin position="173"/>
        <end position="192"/>
    </location>
</feature>
<comment type="caution">
    <text evidence="2">The sequence shown here is derived from an EMBL/GenBank/DDBJ whole genome shotgun (WGS) entry which is preliminary data.</text>
</comment>
<dbReference type="AlphaFoldDB" id="A0A8H6JG55"/>
<sequence>MPLCREGGMAPRPAPVNDGLLVGTPGRVIITAAVNERRSALKTTLDTDADTTGEREIGPPIMRQTRANTTGKRQTTWNSRADDDHQPPQQPPPPPPEPTLDAQLTIDYSVHHPINTLHGRCVVRIVHHTTIPPHAPYSVPYATAAASSARNNLLTTPFSPPNGIRRECMPRVSAGSLPSSRVRPARANTAGT</sequence>
<evidence type="ECO:0000256" key="1">
    <source>
        <dbReference type="SAM" id="MobiDB-lite"/>
    </source>
</evidence>
<protein>
    <submittedName>
        <fullName evidence="2">Uncharacterized protein</fullName>
    </submittedName>
</protein>
<feature type="compositionally biased region" description="Polar residues" evidence="1">
    <location>
        <begin position="65"/>
        <end position="79"/>
    </location>
</feature>
<feature type="compositionally biased region" description="Pro residues" evidence="1">
    <location>
        <begin position="88"/>
        <end position="98"/>
    </location>
</feature>
<proteinExistence type="predicted"/>
<dbReference type="Proteomes" id="UP000652219">
    <property type="component" value="Unassembled WGS sequence"/>
</dbReference>
<feature type="region of interest" description="Disordered" evidence="1">
    <location>
        <begin position="1"/>
        <end position="20"/>
    </location>
</feature>
<gene>
    <name evidence="2" type="ORF">CSOJ01_05177</name>
</gene>
<evidence type="ECO:0000313" key="3">
    <source>
        <dbReference type="Proteomes" id="UP000652219"/>
    </source>
</evidence>
<accession>A0A8H6JG55</accession>
<feature type="region of interest" description="Disordered" evidence="1">
    <location>
        <begin position="43"/>
        <end position="101"/>
    </location>
</feature>
<reference evidence="2 3" key="1">
    <citation type="journal article" date="2020" name="Phytopathology">
        <title>Genome Sequence Resources of Colletotrichum truncatum, C. plurivorum, C. musicola, and C. sojae: Four Species Pathogenic to Soybean (Glycine max).</title>
        <authorList>
            <person name="Rogerio F."/>
            <person name="Boufleur T.R."/>
            <person name="Ciampi-Guillardi M."/>
            <person name="Sukno S.A."/>
            <person name="Thon M.R."/>
            <person name="Massola Junior N.S."/>
            <person name="Baroncelli R."/>
        </authorList>
    </citation>
    <scope>NUCLEOTIDE SEQUENCE [LARGE SCALE GENOMIC DNA]</scope>
    <source>
        <strain evidence="2 3">LFN0009</strain>
    </source>
</reference>
<name>A0A8H6JG55_9PEZI</name>
<organism evidence="2 3">
    <name type="scientific">Colletotrichum sojae</name>
    <dbReference type="NCBI Taxonomy" id="2175907"/>
    <lineage>
        <taxon>Eukaryota</taxon>
        <taxon>Fungi</taxon>
        <taxon>Dikarya</taxon>
        <taxon>Ascomycota</taxon>
        <taxon>Pezizomycotina</taxon>
        <taxon>Sordariomycetes</taxon>
        <taxon>Hypocreomycetidae</taxon>
        <taxon>Glomerellales</taxon>
        <taxon>Glomerellaceae</taxon>
        <taxon>Colletotrichum</taxon>
        <taxon>Colletotrichum orchidearum species complex</taxon>
    </lineage>
</organism>
<evidence type="ECO:0000313" key="2">
    <source>
        <dbReference type="EMBL" id="KAF6812472.1"/>
    </source>
</evidence>
<dbReference type="EMBL" id="WIGN01000063">
    <property type="protein sequence ID" value="KAF6812472.1"/>
    <property type="molecule type" value="Genomic_DNA"/>
</dbReference>
<keyword evidence="3" id="KW-1185">Reference proteome</keyword>